<name>W9S6Z5_9ROSA</name>
<feature type="compositionally biased region" description="Polar residues" evidence="1">
    <location>
        <begin position="83"/>
        <end position="107"/>
    </location>
</feature>
<dbReference type="AlphaFoldDB" id="W9S6Z5"/>
<gene>
    <name evidence="2" type="ORF">L484_021732</name>
</gene>
<keyword evidence="3" id="KW-1185">Reference proteome</keyword>
<feature type="region of interest" description="Disordered" evidence="1">
    <location>
        <begin position="78"/>
        <end position="107"/>
    </location>
</feature>
<reference evidence="3" key="1">
    <citation type="submission" date="2013-01" db="EMBL/GenBank/DDBJ databases">
        <title>Draft Genome Sequence of a Mulberry Tree, Morus notabilis C.K. Schneid.</title>
        <authorList>
            <person name="He N."/>
            <person name="Zhao S."/>
        </authorList>
    </citation>
    <scope>NUCLEOTIDE SEQUENCE</scope>
</reference>
<evidence type="ECO:0000313" key="3">
    <source>
        <dbReference type="Proteomes" id="UP000030645"/>
    </source>
</evidence>
<protein>
    <submittedName>
        <fullName evidence="2">Uncharacterized protein</fullName>
    </submittedName>
</protein>
<proteinExistence type="predicted"/>
<organism evidence="2 3">
    <name type="scientific">Morus notabilis</name>
    <dbReference type="NCBI Taxonomy" id="981085"/>
    <lineage>
        <taxon>Eukaryota</taxon>
        <taxon>Viridiplantae</taxon>
        <taxon>Streptophyta</taxon>
        <taxon>Embryophyta</taxon>
        <taxon>Tracheophyta</taxon>
        <taxon>Spermatophyta</taxon>
        <taxon>Magnoliopsida</taxon>
        <taxon>eudicotyledons</taxon>
        <taxon>Gunneridae</taxon>
        <taxon>Pentapetalae</taxon>
        <taxon>rosids</taxon>
        <taxon>fabids</taxon>
        <taxon>Rosales</taxon>
        <taxon>Moraceae</taxon>
        <taxon>Moreae</taxon>
        <taxon>Morus</taxon>
    </lineage>
</organism>
<accession>W9S6Z5</accession>
<sequence length="107" mass="12003">MEEEDKHSEFATNITKRQLQEVLRTLCVAGTKWSISPRGLCEMHRVVFEGGEKRLKITGKITSATVAKISQENNIKRVRSVSRDTNSTSLEQSCTSPELQGLRVQSP</sequence>
<dbReference type="Proteomes" id="UP000030645">
    <property type="component" value="Unassembled WGS sequence"/>
</dbReference>
<evidence type="ECO:0000313" key="2">
    <source>
        <dbReference type="EMBL" id="EXC14235.1"/>
    </source>
</evidence>
<evidence type="ECO:0000256" key="1">
    <source>
        <dbReference type="SAM" id="MobiDB-lite"/>
    </source>
</evidence>
<dbReference type="EMBL" id="KE345760">
    <property type="protein sequence ID" value="EXC14235.1"/>
    <property type="molecule type" value="Genomic_DNA"/>
</dbReference>